<feature type="compositionally biased region" description="Low complexity" evidence="1">
    <location>
        <begin position="261"/>
        <end position="271"/>
    </location>
</feature>
<feature type="compositionally biased region" description="Low complexity" evidence="1">
    <location>
        <begin position="282"/>
        <end position="299"/>
    </location>
</feature>
<dbReference type="AlphaFoldDB" id="A0A512MGI0"/>
<proteinExistence type="predicted"/>
<feature type="region of interest" description="Disordered" evidence="1">
    <location>
        <begin position="233"/>
        <end position="299"/>
    </location>
</feature>
<dbReference type="InterPro" id="IPR012902">
    <property type="entry name" value="N_methyl_site"/>
</dbReference>
<comment type="caution">
    <text evidence="3">The sequence shown here is derived from an EMBL/GenBank/DDBJ whole genome shotgun (WGS) entry which is preliminary data.</text>
</comment>
<reference evidence="3 4" key="1">
    <citation type="submission" date="2019-07" db="EMBL/GenBank/DDBJ databases">
        <title>Whole genome shotgun sequence of Brevifollis gellanilyticus NBRC 108608.</title>
        <authorList>
            <person name="Hosoyama A."/>
            <person name="Uohara A."/>
            <person name="Ohji S."/>
            <person name="Ichikawa N."/>
        </authorList>
    </citation>
    <scope>NUCLEOTIDE SEQUENCE [LARGE SCALE GENOMIC DNA]</scope>
    <source>
        <strain evidence="3 4">NBRC 108608</strain>
    </source>
</reference>
<dbReference type="Proteomes" id="UP000321577">
    <property type="component" value="Unassembled WGS sequence"/>
</dbReference>
<feature type="compositionally biased region" description="Gly residues" evidence="1">
    <location>
        <begin position="234"/>
        <end position="257"/>
    </location>
</feature>
<evidence type="ECO:0000256" key="2">
    <source>
        <dbReference type="SAM" id="Phobius"/>
    </source>
</evidence>
<accession>A0A512MGI0</accession>
<feature type="transmembrane region" description="Helical" evidence="2">
    <location>
        <begin position="12"/>
        <end position="35"/>
    </location>
</feature>
<evidence type="ECO:0008006" key="5">
    <source>
        <dbReference type="Google" id="ProtNLM"/>
    </source>
</evidence>
<name>A0A512MGI0_9BACT</name>
<keyword evidence="2" id="KW-0812">Transmembrane</keyword>
<protein>
    <recommendedName>
        <fullName evidence="5">Prepilin-type N-terminal cleavage/methylation domain-containing protein</fullName>
    </recommendedName>
</protein>
<dbReference type="OrthoDB" id="188288at2"/>
<organism evidence="3 4">
    <name type="scientific">Brevifollis gellanilyticus</name>
    <dbReference type="NCBI Taxonomy" id="748831"/>
    <lineage>
        <taxon>Bacteria</taxon>
        <taxon>Pseudomonadati</taxon>
        <taxon>Verrucomicrobiota</taxon>
        <taxon>Verrucomicrobiia</taxon>
        <taxon>Verrucomicrobiales</taxon>
        <taxon>Verrucomicrobiaceae</taxon>
    </lineage>
</organism>
<dbReference type="SUPFAM" id="SSF54523">
    <property type="entry name" value="Pili subunits"/>
    <property type="match status" value="1"/>
</dbReference>
<evidence type="ECO:0000313" key="3">
    <source>
        <dbReference type="EMBL" id="GEP45828.1"/>
    </source>
</evidence>
<evidence type="ECO:0000256" key="1">
    <source>
        <dbReference type="SAM" id="MobiDB-lite"/>
    </source>
</evidence>
<dbReference type="Gene3D" id="3.30.700.10">
    <property type="entry name" value="Glycoprotein, Type 4 Pilin"/>
    <property type="match status" value="1"/>
</dbReference>
<evidence type="ECO:0000313" key="4">
    <source>
        <dbReference type="Proteomes" id="UP000321577"/>
    </source>
</evidence>
<keyword evidence="4" id="KW-1185">Reference proteome</keyword>
<dbReference type="NCBIfam" id="TIGR02532">
    <property type="entry name" value="IV_pilin_GFxxxE"/>
    <property type="match status" value="1"/>
</dbReference>
<dbReference type="PROSITE" id="PS00409">
    <property type="entry name" value="PROKAR_NTER_METHYL"/>
    <property type="match status" value="1"/>
</dbReference>
<sequence length="299" mass="30829">MKRALQRGFTLIELLVVITIIAILASLAVPTFNVIQDMANQTSTSNNCRQIIMAMKIFANDNNSIYPDTYNNPQTGGMAITSNDAFRVLIQEDIIQDERIFGAKASKFQPDGNIGTAPSFDQSLQAGENHWALTQGQTTSSNGIMPLVYENPLAPSWPPQWNCDAAGQPKEGRAWRGGKIIIGRNDNSVQVEQLATKKGPAVGPKAMAGGYDIFTMASQNMPQQVLQILSTGQVSGGMMGDPSGGLPGAPGAGGLPGLPGAPGALPGLPGAAPGGLPPAPGGLPAAPGGLPTLPGAPGK</sequence>
<keyword evidence="2" id="KW-0472">Membrane</keyword>
<dbReference type="RefSeq" id="WP_146855099.1">
    <property type="nucleotide sequence ID" value="NZ_BKAG01000060.1"/>
</dbReference>
<keyword evidence="2" id="KW-1133">Transmembrane helix</keyword>
<dbReference type="InterPro" id="IPR045584">
    <property type="entry name" value="Pilin-like"/>
</dbReference>
<dbReference type="EMBL" id="BKAG01000060">
    <property type="protein sequence ID" value="GEP45828.1"/>
    <property type="molecule type" value="Genomic_DNA"/>
</dbReference>
<gene>
    <name evidence="3" type="ORF">BGE01nite_51190</name>
</gene>
<dbReference type="Pfam" id="PF07963">
    <property type="entry name" value="N_methyl"/>
    <property type="match status" value="1"/>
</dbReference>
<dbReference type="PANTHER" id="PTHR30093">
    <property type="entry name" value="GENERAL SECRETION PATHWAY PROTEIN G"/>
    <property type="match status" value="1"/>
</dbReference>